<dbReference type="Gene3D" id="3.40.50.720">
    <property type="entry name" value="NAD(P)-binding Rossmann-like Domain"/>
    <property type="match status" value="1"/>
</dbReference>
<evidence type="ECO:0000313" key="11">
    <source>
        <dbReference type="EMBL" id="TDU72802.1"/>
    </source>
</evidence>
<evidence type="ECO:0000256" key="2">
    <source>
        <dbReference type="ARBA" id="ARBA00012962"/>
    </source>
</evidence>
<comment type="function">
    <text evidence="8">Involved in the biosynthesis of the chorismate, which leads to the biosynthesis of aromatic amino acids. Catalyzes the reversible NADPH linked reduction of 3-dehydroshikimate (DHSA) to yield shikimate (SA).</text>
</comment>
<dbReference type="InterPro" id="IPR041121">
    <property type="entry name" value="SDH_C"/>
</dbReference>
<accession>A0A4R7S354</accession>
<comment type="caution">
    <text evidence="11">The sequence shown here is derived from an EMBL/GenBank/DDBJ whole genome shotgun (WGS) entry which is preliminary data.</text>
</comment>
<evidence type="ECO:0000313" key="12">
    <source>
        <dbReference type="Proteomes" id="UP000295662"/>
    </source>
</evidence>
<evidence type="ECO:0000259" key="10">
    <source>
        <dbReference type="Pfam" id="PF18317"/>
    </source>
</evidence>
<dbReference type="Pfam" id="PF18317">
    <property type="entry name" value="SDH_C"/>
    <property type="match status" value="1"/>
</dbReference>
<comment type="subunit">
    <text evidence="8">Homodimer.</text>
</comment>
<evidence type="ECO:0000259" key="9">
    <source>
        <dbReference type="Pfam" id="PF08501"/>
    </source>
</evidence>
<keyword evidence="4 8" id="KW-0521">NADP</keyword>
<name>A0A4R7S354_9BACT</name>
<sequence>MARPKCPPHLLFSVASFFSYDQLQHWADVASALDVPARLAVIGDPIGHSKSPQMHNPALRACGMDAQYVRIQVPVGHVKEAFGLFVKNGFVGVNITIPHKFEALDAVDVVDPLARRLGAVNTLAIRDGKMHGFNTDGPGFLSSVKEAFNADVKDLRILILGAGGGAGRAVAVQSVLAGCRHLLLATRTESKLVPLMQELATIPDSTTQLSVCTLDHDDLARQLQNVDLIVNATSLGMKAEDELLLPTSCLEARHFVYDMVYRASGPTELIQAATAAGARHADGMSLLLHQGAISFEHWFPGVTAPLEAMRAGLAAASV</sequence>
<feature type="domain" description="SDH C-terminal" evidence="10">
    <location>
        <begin position="283"/>
        <end position="311"/>
    </location>
</feature>
<feature type="binding site" evidence="8">
    <location>
        <begin position="49"/>
        <end position="51"/>
    </location>
    <ligand>
        <name>shikimate</name>
        <dbReference type="ChEBI" id="CHEBI:36208"/>
    </ligand>
</feature>
<evidence type="ECO:0000256" key="4">
    <source>
        <dbReference type="ARBA" id="ARBA00022857"/>
    </source>
</evidence>
<feature type="active site" description="Proton acceptor" evidence="8">
    <location>
        <position position="100"/>
    </location>
</feature>
<dbReference type="PANTHER" id="PTHR21089">
    <property type="entry name" value="SHIKIMATE DEHYDROGENASE"/>
    <property type="match status" value="1"/>
</dbReference>
<dbReference type="HAMAP" id="MF_00222">
    <property type="entry name" value="Shikimate_DH_AroE"/>
    <property type="match status" value="1"/>
</dbReference>
<evidence type="ECO:0000256" key="5">
    <source>
        <dbReference type="ARBA" id="ARBA00023002"/>
    </source>
</evidence>
<dbReference type="Proteomes" id="UP000295662">
    <property type="component" value="Unassembled WGS sequence"/>
</dbReference>
<dbReference type="EC" id="1.1.1.25" evidence="2 8"/>
<dbReference type="EMBL" id="SOCA01000002">
    <property type="protein sequence ID" value="TDU72802.1"/>
    <property type="molecule type" value="Genomic_DNA"/>
</dbReference>
<dbReference type="AlphaFoldDB" id="A0A4R7S354"/>
<dbReference type="OrthoDB" id="9792692at2"/>
<feature type="binding site" evidence="8">
    <location>
        <position position="136"/>
    </location>
    <ligand>
        <name>shikimate</name>
        <dbReference type="ChEBI" id="CHEBI:36208"/>
    </ligand>
</feature>
<protein>
    <recommendedName>
        <fullName evidence="2 8">Shikimate dehydrogenase (NADP(+))</fullName>
        <shortName evidence="8">SDH</shortName>
        <ecNumber evidence="2 8">1.1.1.25</ecNumber>
    </recommendedName>
</protein>
<feature type="binding site" evidence="8">
    <location>
        <position position="121"/>
    </location>
    <ligand>
        <name>shikimate</name>
        <dbReference type="ChEBI" id="CHEBI:36208"/>
    </ligand>
</feature>
<evidence type="ECO:0000256" key="8">
    <source>
        <dbReference type="HAMAP-Rule" id="MF_00222"/>
    </source>
</evidence>
<feature type="binding site" evidence="8">
    <location>
        <position position="96"/>
    </location>
    <ligand>
        <name>shikimate</name>
        <dbReference type="ChEBI" id="CHEBI:36208"/>
    </ligand>
</feature>
<dbReference type="UniPathway" id="UPA00053">
    <property type="reaction ID" value="UER00087"/>
</dbReference>
<dbReference type="InterPro" id="IPR011342">
    <property type="entry name" value="Shikimate_DH"/>
</dbReference>
<keyword evidence="5 8" id="KW-0560">Oxidoreductase</keyword>
<reference evidence="11 12" key="1">
    <citation type="submission" date="2019-03" db="EMBL/GenBank/DDBJ databases">
        <title>Genomic Encyclopedia of Archaeal and Bacterial Type Strains, Phase II (KMG-II): from individual species to whole genera.</title>
        <authorList>
            <person name="Goeker M."/>
        </authorList>
    </citation>
    <scope>NUCLEOTIDE SEQUENCE [LARGE SCALE GENOMIC DNA]</scope>
    <source>
        <strain evidence="11 12">ATCC 25309</strain>
    </source>
</reference>
<comment type="similarity">
    <text evidence="8">Belongs to the shikimate dehydrogenase family.</text>
</comment>
<dbReference type="Pfam" id="PF08501">
    <property type="entry name" value="Shikimate_dh_N"/>
    <property type="match status" value="1"/>
</dbReference>
<dbReference type="GO" id="GO:0005829">
    <property type="term" value="C:cytosol"/>
    <property type="evidence" value="ECO:0007669"/>
    <property type="project" value="TreeGrafter"/>
</dbReference>
<feature type="domain" description="Shikimate dehydrogenase substrate binding N-terminal" evidence="9">
    <location>
        <begin position="41"/>
        <end position="123"/>
    </location>
</feature>
<dbReference type="GO" id="GO:0004764">
    <property type="term" value="F:shikimate 3-dehydrogenase (NADP+) activity"/>
    <property type="evidence" value="ECO:0007669"/>
    <property type="project" value="UniProtKB-UniRule"/>
</dbReference>
<comment type="catalytic activity">
    <reaction evidence="7 8">
        <text>shikimate + NADP(+) = 3-dehydroshikimate + NADPH + H(+)</text>
        <dbReference type="Rhea" id="RHEA:17737"/>
        <dbReference type="ChEBI" id="CHEBI:15378"/>
        <dbReference type="ChEBI" id="CHEBI:16630"/>
        <dbReference type="ChEBI" id="CHEBI:36208"/>
        <dbReference type="ChEBI" id="CHEBI:57783"/>
        <dbReference type="ChEBI" id="CHEBI:58349"/>
        <dbReference type="EC" id="1.1.1.25"/>
    </reaction>
</comment>
<dbReference type="InterPro" id="IPR046346">
    <property type="entry name" value="Aminoacid_DH-like_N_sf"/>
</dbReference>
<dbReference type="GO" id="GO:0050661">
    <property type="term" value="F:NADP binding"/>
    <property type="evidence" value="ECO:0007669"/>
    <property type="project" value="InterPro"/>
</dbReference>
<keyword evidence="3 8" id="KW-0028">Amino-acid biosynthesis</keyword>
<dbReference type="InterPro" id="IPR013708">
    <property type="entry name" value="Shikimate_DH-bd_N"/>
</dbReference>
<comment type="caution">
    <text evidence="8">Lacks conserved residue(s) required for the propagation of feature annotation.</text>
</comment>
<dbReference type="InterPro" id="IPR022893">
    <property type="entry name" value="Shikimate_DH_fam"/>
</dbReference>
<dbReference type="GO" id="GO:0019632">
    <property type="term" value="P:shikimate metabolic process"/>
    <property type="evidence" value="ECO:0007669"/>
    <property type="project" value="InterPro"/>
</dbReference>
<evidence type="ECO:0000256" key="3">
    <source>
        <dbReference type="ARBA" id="ARBA00022605"/>
    </source>
</evidence>
<keyword evidence="6 8" id="KW-0057">Aromatic amino acid biosynthesis</keyword>
<feature type="binding site" evidence="8">
    <location>
        <position position="261"/>
    </location>
    <ligand>
        <name>shikimate</name>
        <dbReference type="ChEBI" id="CHEBI:36208"/>
    </ligand>
</feature>
<feature type="binding site" evidence="8">
    <location>
        <position position="259"/>
    </location>
    <ligand>
        <name>NADP(+)</name>
        <dbReference type="ChEBI" id="CHEBI:58349"/>
    </ligand>
</feature>
<evidence type="ECO:0000256" key="7">
    <source>
        <dbReference type="ARBA" id="ARBA00049442"/>
    </source>
</evidence>
<organism evidence="11 12">
    <name type="scientific">Prosthecobacter fusiformis</name>
    <dbReference type="NCBI Taxonomy" id="48464"/>
    <lineage>
        <taxon>Bacteria</taxon>
        <taxon>Pseudomonadati</taxon>
        <taxon>Verrucomicrobiota</taxon>
        <taxon>Verrucomicrobiia</taxon>
        <taxon>Verrucomicrobiales</taxon>
        <taxon>Verrucomicrobiaceae</taxon>
        <taxon>Prosthecobacter</taxon>
    </lineage>
</organism>
<comment type="pathway">
    <text evidence="1 8">Metabolic intermediate biosynthesis; chorismate biosynthesis; chorismate from D-erythrose 4-phosphate and phosphoenolpyruvate: step 4/7.</text>
</comment>
<dbReference type="InterPro" id="IPR036291">
    <property type="entry name" value="NAD(P)-bd_dom_sf"/>
</dbReference>
<gene>
    <name evidence="8" type="primary">aroE</name>
    <name evidence="11" type="ORF">EI77_01267</name>
</gene>
<proteinExistence type="inferred from homology"/>
<keyword evidence="12" id="KW-1185">Reference proteome</keyword>
<dbReference type="SUPFAM" id="SSF51735">
    <property type="entry name" value="NAD(P)-binding Rossmann-fold domains"/>
    <property type="match status" value="1"/>
</dbReference>
<dbReference type="SUPFAM" id="SSF53223">
    <property type="entry name" value="Aminoacid dehydrogenase-like, N-terminal domain"/>
    <property type="match status" value="1"/>
</dbReference>
<evidence type="ECO:0000256" key="6">
    <source>
        <dbReference type="ARBA" id="ARBA00023141"/>
    </source>
</evidence>
<dbReference type="GO" id="GO:0009423">
    <property type="term" value="P:chorismate biosynthetic process"/>
    <property type="evidence" value="ECO:0007669"/>
    <property type="project" value="UniProtKB-UniRule"/>
</dbReference>
<dbReference type="GO" id="GO:0008652">
    <property type="term" value="P:amino acid biosynthetic process"/>
    <property type="evidence" value="ECO:0007669"/>
    <property type="project" value="UniProtKB-KW"/>
</dbReference>
<evidence type="ECO:0000256" key="1">
    <source>
        <dbReference type="ARBA" id="ARBA00004871"/>
    </source>
</evidence>
<dbReference type="NCBIfam" id="TIGR00507">
    <property type="entry name" value="aroE"/>
    <property type="match status" value="1"/>
</dbReference>
<dbReference type="GO" id="GO:0009073">
    <property type="term" value="P:aromatic amino acid family biosynthetic process"/>
    <property type="evidence" value="ECO:0007669"/>
    <property type="project" value="UniProtKB-KW"/>
</dbReference>
<feature type="binding site" evidence="8">
    <location>
        <position position="283"/>
    </location>
    <ligand>
        <name>NADP(+)</name>
        <dbReference type="ChEBI" id="CHEBI:58349"/>
    </ligand>
</feature>
<feature type="binding site" evidence="8">
    <location>
        <position position="290"/>
    </location>
    <ligand>
        <name>shikimate</name>
        <dbReference type="ChEBI" id="CHEBI:36208"/>
    </ligand>
</feature>
<dbReference type="Gene3D" id="3.40.50.10860">
    <property type="entry name" value="Leucine Dehydrogenase, chain A, domain 1"/>
    <property type="match status" value="1"/>
</dbReference>
<dbReference type="PANTHER" id="PTHR21089:SF1">
    <property type="entry name" value="BIFUNCTIONAL 3-DEHYDROQUINATE DEHYDRATASE_SHIKIMATE DEHYDROGENASE, CHLOROPLASTIC"/>
    <property type="match status" value="1"/>
</dbReference>